<evidence type="ECO:0000313" key="2">
    <source>
        <dbReference type="Proteomes" id="UP000199087"/>
    </source>
</evidence>
<gene>
    <name evidence="1" type="ORF">BN000_04798</name>
</gene>
<sequence length="165" mass="17991" precursor="true">MKKLLVVGLGLVVVGTLAFFGGLGEANADAPKGGTHTQADVVGTNAKSGKPIFSKESYQVDENKIGYSSLENFVNRTYDDWQPNSEYRSIYANQDSADLQLSLASLHCINFFKNDIAKRGLTKQFAELQNAAYSIVNENAGGDNAKIAEATQKFGKTLREIYLNM</sequence>
<name>A0A0U1P3L4_9BACI</name>
<dbReference type="Proteomes" id="UP000199087">
    <property type="component" value="Unassembled WGS sequence"/>
</dbReference>
<dbReference type="EMBL" id="CVRB01000005">
    <property type="protein sequence ID" value="CRK84748.1"/>
    <property type="molecule type" value="Genomic_DNA"/>
</dbReference>
<proteinExistence type="predicted"/>
<keyword evidence="2" id="KW-1185">Reference proteome</keyword>
<dbReference type="RefSeq" id="WP_090638988.1">
    <property type="nucleotide sequence ID" value="NZ_CVRB01000005.1"/>
</dbReference>
<dbReference type="AlphaFoldDB" id="A0A0U1P3L4"/>
<protein>
    <submittedName>
        <fullName evidence="1">Uncharacterized protein</fullName>
    </submittedName>
</protein>
<dbReference type="OrthoDB" id="10007561at2"/>
<organism evidence="1 2">
    <name type="scientific">Neobacillus massiliamazoniensis</name>
    <dbReference type="NCBI Taxonomy" id="1499688"/>
    <lineage>
        <taxon>Bacteria</taxon>
        <taxon>Bacillati</taxon>
        <taxon>Bacillota</taxon>
        <taxon>Bacilli</taxon>
        <taxon>Bacillales</taxon>
        <taxon>Bacillaceae</taxon>
        <taxon>Neobacillus</taxon>
    </lineage>
</organism>
<evidence type="ECO:0000313" key="1">
    <source>
        <dbReference type="EMBL" id="CRK84748.1"/>
    </source>
</evidence>
<accession>A0A0U1P3L4</accession>
<reference evidence="2" key="1">
    <citation type="submission" date="2015-05" db="EMBL/GenBank/DDBJ databases">
        <authorList>
            <person name="Urmite Genomes"/>
        </authorList>
    </citation>
    <scope>NUCLEOTIDE SEQUENCE [LARGE SCALE GENOMIC DNA]</scope>
    <source>
        <strain evidence="2">LF1</strain>
    </source>
</reference>